<comment type="caution">
    <text evidence="1">The sequence shown here is derived from an EMBL/GenBank/DDBJ whole genome shotgun (WGS) entry which is preliminary data.</text>
</comment>
<proteinExistence type="predicted"/>
<sequence length="141" mass="15853">MLAAIKMEVMTPAKEAPDEGCVAIDFHMPPICSPIVRPGRPAEVAHVASKQLSETIIRQDFDIIIHIQELITFETVASYCNFYTCSSGMIDLKELSLVSGKAAWMAYLAQDCITLSRQRVKYQPLNEYYVNFQILHKASIL</sequence>
<protein>
    <submittedName>
        <fullName evidence="1">Uncharacterized protein</fullName>
    </submittedName>
</protein>
<evidence type="ECO:0000313" key="2">
    <source>
        <dbReference type="Proteomes" id="UP001055811"/>
    </source>
</evidence>
<gene>
    <name evidence="1" type="ORF">L2E82_37482</name>
</gene>
<evidence type="ECO:0000313" key="1">
    <source>
        <dbReference type="EMBL" id="KAI3708315.1"/>
    </source>
</evidence>
<dbReference type="EMBL" id="CM042015">
    <property type="protein sequence ID" value="KAI3708315.1"/>
    <property type="molecule type" value="Genomic_DNA"/>
</dbReference>
<accession>A0ACB9AF90</accession>
<organism evidence="1 2">
    <name type="scientific">Cichorium intybus</name>
    <name type="common">Chicory</name>
    <dbReference type="NCBI Taxonomy" id="13427"/>
    <lineage>
        <taxon>Eukaryota</taxon>
        <taxon>Viridiplantae</taxon>
        <taxon>Streptophyta</taxon>
        <taxon>Embryophyta</taxon>
        <taxon>Tracheophyta</taxon>
        <taxon>Spermatophyta</taxon>
        <taxon>Magnoliopsida</taxon>
        <taxon>eudicotyledons</taxon>
        <taxon>Gunneridae</taxon>
        <taxon>Pentapetalae</taxon>
        <taxon>asterids</taxon>
        <taxon>campanulids</taxon>
        <taxon>Asterales</taxon>
        <taxon>Asteraceae</taxon>
        <taxon>Cichorioideae</taxon>
        <taxon>Cichorieae</taxon>
        <taxon>Cichoriinae</taxon>
        <taxon>Cichorium</taxon>
    </lineage>
</organism>
<name>A0ACB9AF90_CICIN</name>
<reference evidence="2" key="1">
    <citation type="journal article" date="2022" name="Mol. Ecol. Resour.">
        <title>The genomes of chicory, endive, great burdock and yacon provide insights into Asteraceae palaeo-polyploidization history and plant inulin production.</title>
        <authorList>
            <person name="Fan W."/>
            <person name="Wang S."/>
            <person name="Wang H."/>
            <person name="Wang A."/>
            <person name="Jiang F."/>
            <person name="Liu H."/>
            <person name="Zhao H."/>
            <person name="Xu D."/>
            <person name="Zhang Y."/>
        </authorList>
    </citation>
    <scope>NUCLEOTIDE SEQUENCE [LARGE SCALE GENOMIC DNA]</scope>
    <source>
        <strain evidence="2">cv. Punajuju</strain>
    </source>
</reference>
<dbReference type="Proteomes" id="UP001055811">
    <property type="component" value="Linkage Group LG07"/>
</dbReference>
<reference evidence="1 2" key="2">
    <citation type="journal article" date="2022" name="Mol. Ecol. Resour.">
        <title>The genomes of chicory, endive, great burdock and yacon provide insights into Asteraceae paleo-polyploidization history and plant inulin production.</title>
        <authorList>
            <person name="Fan W."/>
            <person name="Wang S."/>
            <person name="Wang H."/>
            <person name="Wang A."/>
            <person name="Jiang F."/>
            <person name="Liu H."/>
            <person name="Zhao H."/>
            <person name="Xu D."/>
            <person name="Zhang Y."/>
        </authorList>
    </citation>
    <scope>NUCLEOTIDE SEQUENCE [LARGE SCALE GENOMIC DNA]</scope>
    <source>
        <strain evidence="2">cv. Punajuju</strain>
        <tissue evidence="1">Leaves</tissue>
    </source>
</reference>
<keyword evidence="2" id="KW-1185">Reference proteome</keyword>